<dbReference type="EMBL" id="CP011509">
    <property type="protein sequence ID" value="AKJ01563.1"/>
    <property type="molecule type" value="Genomic_DNA"/>
</dbReference>
<dbReference type="KEGG" id="age:AA314_03189"/>
<evidence type="ECO:0000313" key="1">
    <source>
        <dbReference type="EMBL" id="AKJ01563.1"/>
    </source>
</evidence>
<protein>
    <submittedName>
        <fullName evidence="1">Uncharacterized protein</fullName>
    </submittedName>
</protein>
<gene>
    <name evidence="1" type="ORF">AA314_03189</name>
</gene>
<evidence type="ECO:0000313" key="2">
    <source>
        <dbReference type="Proteomes" id="UP000035579"/>
    </source>
</evidence>
<accession>A0AAC8Q5Q3</accession>
<organism evidence="1 2">
    <name type="scientific">Archangium gephyra</name>
    <dbReference type="NCBI Taxonomy" id="48"/>
    <lineage>
        <taxon>Bacteria</taxon>
        <taxon>Pseudomonadati</taxon>
        <taxon>Myxococcota</taxon>
        <taxon>Myxococcia</taxon>
        <taxon>Myxococcales</taxon>
        <taxon>Cystobacterineae</taxon>
        <taxon>Archangiaceae</taxon>
        <taxon>Archangium</taxon>
    </lineage>
</organism>
<dbReference type="AlphaFoldDB" id="A0AAC8Q5Q3"/>
<dbReference type="Proteomes" id="UP000035579">
    <property type="component" value="Chromosome"/>
</dbReference>
<proteinExistence type="predicted"/>
<reference evidence="1 2" key="1">
    <citation type="submission" date="2015-05" db="EMBL/GenBank/DDBJ databases">
        <title>Genome assembly of Archangium gephyra DSM 2261.</title>
        <authorList>
            <person name="Sharma G."/>
            <person name="Subramanian S."/>
        </authorList>
    </citation>
    <scope>NUCLEOTIDE SEQUENCE [LARGE SCALE GENOMIC DNA]</scope>
    <source>
        <strain evidence="1 2">DSM 2261</strain>
    </source>
</reference>
<sequence>MGIFNLQHGLEFMRREQLAKGGFEPCLLLPRCTERDYQQVLCPYSMSPAAG</sequence>
<name>A0AAC8Q5Q3_9BACT</name>